<evidence type="ECO:0000313" key="1">
    <source>
        <dbReference type="EMBL" id="NMD98500.1"/>
    </source>
</evidence>
<dbReference type="Proteomes" id="UP000543804">
    <property type="component" value="Unassembled WGS sequence"/>
</dbReference>
<sequence length="115" mass="13093">MKRRRLRTGEIPEDIMEEILQGIGRMANGETVLVAQDGILVQVEFAEKRRVEHWDDALPQAAFSAAAWQRLAARIRCEFSRLAYGRLTVVMKQGHVAQLERTEKQRFTGLDGEGI</sequence>
<evidence type="ECO:0000313" key="2">
    <source>
        <dbReference type="Proteomes" id="UP000543804"/>
    </source>
</evidence>
<dbReference type="AlphaFoldDB" id="A0A848B2T2"/>
<dbReference type="Pfam" id="PF10055">
    <property type="entry name" value="DUF2292"/>
    <property type="match status" value="2"/>
</dbReference>
<keyword evidence="2" id="KW-1185">Reference proteome</keyword>
<dbReference type="RefSeq" id="WP_019543469.1">
    <property type="nucleotide sequence ID" value="NZ_JABAFA010000006.1"/>
</dbReference>
<organism evidence="1 2">
    <name type="scientific">Selenomonas bovis</name>
    <dbReference type="NCBI Taxonomy" id="416586"/>
    <lineage>
        <taxon>Bacteria</taxon>
        <taxon>Bacillati</taxon>
        <taxon>Bacillota</taxon>
        <taxon>Negativicutes</taxon>
        <taxon>Selenomonadales</taxon>
        <taxon>Selenomonadaceae</taxon>
        <taxon>Selenomonas</taxon>
    </lineage>
</organism>
<protein>
    <submittedName>
        <fullName evidence="1">DUF2292 domain-containing protein</fullName>
    </submittedName>
</protein>
<comment type="caution">
    <text evidence="1">The sequence shown here is derived from an EMBL/GenBank/DDBJ whole genome shotgun (WGS) entry which is preliminary data.</text>
</comment>
<proteinExistence type="predicted"/>
<accession>A0A848B2T2</accession>
<reference evidence="1 2" key="1">
    <citation type="submission" date="2020-04" db="EMBL/GenBank/DDBJ databases">
        <authorList>
            <person name="Hitch T.C.A."/>
            <person name="Wylensek D."/>
            <person name="Clavel T."/>
        </authorList>
    </citation>
    <scope>NUCLEOTIDE SEQUENCE [LARGE SCALE GENOMIC DNA]</scope>
    <source>
        <strain evidence="1 2">PG-130-P53-12</strain>
    </source>
</reference>
<name>A0A848B2T2_9FIRM</name>
<dbReference type="InterPro" id="IPR018743">
    <property type="entry name" value="DUF2292"/>
</dbReference>
<gene>
    <name evidence="1" type="ORF">HF878_03245</name>
</gene>
<dbReference type="EMBL" id="JABAFA010000006">
    <property type="protein sequence ID" value="NMD98500.1"/>
    <property type="molecule type" value="Genomic_DNA"/>
</dbReference>